<dbReference type="Pfam" id="PF01032">
    <property type="entry name" value="FecCD"/>
    <property type="match status" value="1"/>
</dbReference>
<dbReference type="InterPro" id="IPR000522">
    <property type="entry name" value="ABC_transptr_permease_BtuC"/>
</dbReference>
<evidence type="ECO:0000256" key="7">
    <source>
        <dbReference type="ARBA" id="ARBA00023136"/>
    </source>
</evidence>
<dbReference type="GeneID" id="98646427"/>
<evidence type="ECO:0000256" key="2">
    <source>
        <dbReference type="ARBA" id="ARBA00007935"/>
    </source>
</evidence>
<dbReference type="Gene3D" id="1.10.3470.10">
    <property type="entry name" value="ABC transporter involved in vitamin B12 uptake, BtuC"/>
    <property type="match status" value="1"/>
</dbReference>
<dbReference type="EMBL" id="CP042910">
    <property type="protein sequence ID" value="QEG15952.1"/>
    <property type="molecule type" value="Genomic_DNA"/>
</dbReference>
<reference evidence="9 10" key="1">
    <citation type="submission" date="2019-08" db="EMBL/GenBank/DDBJ databases">
        <title>Deep-cultivation of Planctomycetes and their phenomic and genomic characterization uncovers novel biology.</title>
        <authorList>
            <person name="Wiegand S."/>
            <person name="Jogler M."/>
            <person name="Boedeker C."/>
            <person name="Pinto D."/>
            <person name="Vollmers J."/>
            <person name="Rivas-Marin E."/>
            <person name="Kohn T."/>
            <person name="Peeters S.H."/>
            <person name="Heuer A."/>
            <person name="Rast P."/>
            <person name="Oberbeckmann S."/>
            <person name="Bunk B."/>
            <person name="Jeske O."/>
            <person name="Meyerdierks A."/>
            <person name="Storesund J.E."/>
            <person name="Kallscheuer N."/>
            <person name="Luecker S."/>
            <person name="Lage O.M."/>
            <person name="Pohl T."/>
            <person name="Merkel B.J."/>
            <person name="Hornburger P."/>
            <person name="Mueller R.-W."/>
            <person name="Bruemmer F."/>
            <person name="Labrenz M."/>
            <person name="Spormann A.M."/>
            <person name="Op den Camp H."/>
            <person name="Overmann J."/>
            <person name="Amann R."/>
            <person name="Jetten M.S.M."/>
            <person name="Mascher T."/>
            <person name="Medema M.H."/>
            <person name="Devos D.P."/>
            <person name="Kaster A.-K."/>
            <person name="Ovreas L."/>
            <person name="Rohde M."/>
            <person name="Galperin M.Y."/>
            <person name="Jogler C."/>
        </authorList>
    </citation>
    <scope>NUCLEOTIDE SEQUENCE [LARGE SCALE GENOMIC DNA]</scope>
    <source>
        <strain evidence="9 10">DSM 8797</strain>
    </source>
</reference>
<feature type="transmembrane region" description="Helical" evidence="8">
    <location>
        <begin position="166"/>
        <end position="188"/>
    </location>
</feature>
<feature type="transmembrane region" description="Helical" evidence="8">
    <location>
        <begin position="208"/>
        <end position="227"/>
    </location>
</feature>
<keyword evidence="5 8" id="KW-0812">Transmembrane</keyword>
<dbReference type="PANTHER" id="PTHR30472">
    <property type="entry name" value="FERRIC ENTEROBACTIN TRANSPORT SYSTEM PERMEASE PROTEIN"/>
    <property type="match status" value="1"/>
</dbReference>
<evidence type="ECO:0000313" key="10">
    <source>
        <dbReference type="Proteomes" id="UP000322887"/>
    </source>
</evidence>
<evidence type="ECO:0000313" key="9">
    <source>
        <dbReference type="EMBL" id="QEG15952.1"/>
    </source>
</evidence>
<dbReference type="InterPro" id="IPR037294">
    <property type="entry name" value="ABC_BtuC-like"/>
</dbReference>
<feature type="transmembrane region" description="Helical" evidence="8">
    <location>
        <begin position="130"/>
        <end position="154"/>
    </location>
</feature>
<comment type="subcellular location">
    <subcellularLocation>
        <location evidence="1">Cell membrane</location>
        <topology evidence="1">Multi-pass membrane protein</topology>
    </subcellularLocation>
</comment>
<evidence type="ECO:0000256" key="5">
    <source>
        <dbReference type="ARBA" id="ARBA00022692"/>
    </source>
</evidence>
<protein>
    <submittedName>
        <fullName evidence="9">Hemin transport system permease protein HmuU</fullName>
    </submittedName>
</protein>
<feature type="transmembrane region" description="Helical" evidence="8">
    <location>
        <begin position="296"/>
        <end position="316"/>
    </location>
</feature>
<keyword evidence="4" id="KW-1003">Cell membrane</keyword>
<gene>
    <name evidence="9" type="primary">hmuU_2</name>
    <name evidence="9" type="ORF">GmarT_18130</name>
</gene>
<keyword evidence="3" id="KW-0813">Transport</keyword>
<dbReference type="PANTHER" id="PTHR30472:SF25">
    <property type="entry name" value="ABC TRANSPORTER PERMEASE PROTEIN MJ0876-RELATED"/>
    <property type="match status" value="1"/>
</dbReference>
<proteinExistence type="inferred from homology"/>
<keyword evidence="7 8" id="KW-0472">Membrane</keyword>
<evidence type="ECO:0000256" key="6">
    <source>
        <dbReference type="ARBA" id="ARBA00022989"/>
    </source>
</evidence>
<feature type="transmembrane region" description="Helical" evidence="8">
    <location>
        <begin position="102"/>
        <end position="124"/>
    </location>
</feature>
<evidence type="ECO:0000256" key="1">
    <source>
        <dbReference type="ARBA" id="ARBA00004651"/>
    </source>
</evidence>
<comment type="similarity">
    <text evidence="2">Belongs to the binding-protein-dependent transport system permease family. FecCD subfamily.</text>
</comment>
<name>A0ABX5YJY7_9PLAN</name>
<evidence type="ECO:0000256" key="8">
    <source>
        <dbReference type="SAM" id="Phobius"/>
    </source>
</evidence>
<sequence>MQSTKSNDLNQAYQRLGRRRLAVIMTLVILVTGSLFLDVITGPAPLSLSDVMTTLFQPGAVNEANRTIVWTFRLPTALMAVFVGASLGIAGAEMQTVLNNPLASPYTLGVSAAASFGAALALVLGSGTLIWTTTVFVPTSAFVCAMCCSLAIFAIGRLRGASAETIIVGGVALHFIFSSGVAFLQYMASEDTLAAIVFWIFGTLQGANWHKLAIIVVVMVVTMGLLMSRVWQLTALRLGEHHARSLGINTERLRLQTLILVSILTATAVCFTGVIGFVGLLAPHLARMLVGEDQRYFIPLSALSGALLVSVAALVTKLLIPGTIFPIGIATAAIGAPCFAAIALLRRRSYW</sequence>
<dbReference type="CDD" id="cd06550">
    <property type="entry name" value="TM_ABC_iron-siderophores_like"/>
    <property type="match status" value="1"/>
</dbReference>
<evidence type="ECO:0000256" key="3">
    <source>
        <dbReference type="ARBA" id="ARBA00022448"/>
    </source>
</evidence>
<keyword evidence="6 8" id="KW-1133">Transmembrane helix</keyword>
<organism evidence="9 10">
    <name type="scientific">Gimesia maris</name>
    <dbReference type="NCBI Taxonomy" id="122"/>
    <lineage>
        <taxon>Bacteria</taxon>
        <taxon>Pseudomonadati</taxon>
        <taxon>Planctomycetota</taxon>
        <taxon>Planctomycetia</taxon>
        <taxon>Planctomycetales</taxon>
        <taxon>Planctomycetaceae</taxon>
        <taxon>Gimesia</taxon>
    </lineage>
</organism>
<dbReference type="Proteomes" id="UP000322887">
    <property type="component" value="Chromosome"/>
</dbReference>
<dbReference type="SUPFAM" id="SSF81345">
    <property type="entry name" value="ABC transporter involved in vitamin B12 uptake, BtuC"/>
    <property type="match status" value="1"/>
</dbReference>
<evidence type="ECO:0000256" key="4">
    <source>
        <dbReference type="ARBA" id="ARBA00022475"/>
    </source>
</evidence>
<feature type="transmembrane region" description="Helical" evidence="8">
    <location>
        <begin position="68"/>
        <end position="90"/>
    </location>
</feature>
<feature type="transmembrane region" description="Helical" evidence="8">
    <location>
        <begin position="323"/>
        <end position="345"/>
    </location>
</feature>
<feature type="transmembrane region" description="Helical" evidence="8">
    <location>
        <begin position="258"/>
        <end position="284"/>
    </location>
</feature>
<keyword evidence="10" id="KW-1185">Reference proteome</keyword>
<feature type="transmembrane region" description="Helical" evidence="8">
    <location>
        <begin position="21"/>
        <end position="48"/>
    </location>
</feature>
<dbReference type="RefSeq" id="WP_002644777.1">
    <property type="nucleotide sequence ID" value="NZ_CAXBMG010000009.1"/>
</dbReference>
<accession>A0ABX5YJY7</accession>